<proteinExistence type="predicted"/>
<gene>
    <name evidence="2" type="ORF">FLACHUCJ7_03656</name>
</gene>
<name>A0A6V6Z9Q0_9FLAO</name>
<dbReference type="AlphaFoldDB" id="A0A6V6Z9Q0"/>
<feature type="chain" id="PRO_5028241565" description="Ig-like domain-containing protein" evidence="1">
    <location>
        <begin position="28"/>
        <end position="880"/>
    </location>
</feature>
<evidence type="ECO:0000313" key="3">
    <source>
        <dbReference type="Proteomes" id="UP000556700"/>
    </source>
</evidence>
<keyword evidence="3" id="KW-1185">Reference proteome</keyword>
<evidence type="ECO:0000313" key="2">
    <source>
        <dbReference type="EMBL" id="CAD0008174.1"/>
    </source>
</evidence>
<evidence type="ECO:0000256" key="1">
    <source>
        <dbReference type="SAM" id="SignalP"/>
    </source>
</evidence>
<sequence length="880" mass="94601">MIKNYFSLIAFSSYLLIFLLLPTKSFAQCAGQDSLTPFEVCDIPNVSSQTIDLCPLLGVTAVPGGTWSDDDNSGGLNETTGVLNAQVIPVSGIYHYTYTVTGINGCTDNSATIEVIIGGYAGVAERASACSDDHSFNLFQIFNANSYLSPQSRGNWYDINGTPVNSIVDAEVLGIGNHQFTYSIAAIGNCPAVSSTGFVTVFRSPEPGKPSQLILCEDSDFSIYSNLDLNDWVAGEDSGGTWTDNNGTGQITFIKDHNINVQQIFNNYGIGEYNFTYTVLPTSPVCKIETAVVRIKIEKKYDFTGATIEVRKDICESDIQTATYSVILNQGIQNIPNGQYYIDYTVSGPNGGSHTVLSTFNNGVLIFPLSRNYFRQSGSFTVSITKINEFSSEGGCVNIINNLSDVLHVYKTPVLNGANLTPAVTCQNKSSQALISNASGLEDGAYTILYNVAGSNTATAQVAAINVIGGNGSFTIPSNLNSNSGNSVITITNVTNAATPYCTNTANLSGNLIINKLPEVPNLKVEVLDNCFNKPFTASVTGLGLLTNVTVSYVLSGSNIATSQTVTLVVVNGKADFVIPAILLPNTGSTAISIINLVNNDTTCDVNLTTVSDAFAINPIPIAPASVDQPFCKADGATIASLVPNGSRYKWYNSVTLTTPLASNYILKSEDYWVIETSAAGCTSPATMITVTVSNLPAPVLDTDGQNFCGLQNPTISDLSNNTNASSTIVWYDAINNGNLLSSTTPLTDNTIYYGFDFSSVTDCHSEDHLEVKVSLSHCDDTEYETFFIPDGFSPNGDNVNDTFKILKIDFLYPDYKIEIYNRYGNVLFKGNKNKPDWDGRNSEGGGMGDGIAPNGVYFYVIHFNKENKPPQQGRLYLNR</sequence>
<dbReference type="RefSeq" id="WP_031456229.1">
    <property type="nucleotide sequence ID" value="NZ_CAIJDO010000214.1"/>
</dbReference>
<keyword evidence="1" id="KW-0732">Signal</keyword>
<organism evidence="2 3">
    <name type="scientific">Flavobacterium chungangense</name>
    <dbReference type="NCBI Taxonomy" id="554283"/>
    <lineage>
        <taxon>Bacteria</taxon>
        <taxon>Pseudomonadati</taxon>
        <taxon>Bacteroidota</taxon>
        <taxon>Flavobacteriia</taxon>
        <taxon>Flavobacteriales</taxon>
        <taxon>Flavobacteriaceae</taxon>
        <taxon>Flavobacterium</taxon>
    </lineage>
</organism>
<dbReference type="Pfam" id="PF13585">
    <property type="entry name" value="CHU_C"/>
    <property type="match status" value="1"/>
</dbReference>
<dbReference type="Proteomes" id="UP000556700">
    <property type="component" value="Unassembled WGS sequence"/>
</dbReference>
<dbReference type="NCBIfam" id="TIGR04131">
    <property type="entry name" value="Bac_Flav_CTERM"/>
    <property type="match status" value="1"/>
</dbReference>
<feature type="signal peptide" evidence="1">
    <location>
        <begin position="1"/>
        <end position="27"/>
    </location>
</feature>
<reference evidence="2 3" key="1">
    <citation type="submission" date="2020-06" db="EMBL/GenBank/DDBJ databases">
        <authorList>
            <person name="Criscuolo A."/>
        </authorList>
    </citation>
    <scope>NUCLEOTIDE SEQUENCE [LARGE SCALE GENOMIC DNA]</scope>
    <source>
        <strain evidence="3">CIP 110025</strain>
    </source>
</reference>
<comment type="caution">
    <text evidence="2">The sequence shown here is derived from an EMBL/GenBank/DDBJ whole genome shotgun (WGS) entry which is preliminary data.</text>
</comment>
<dbReference type="InterPro" id="IPR026341">
    <property type="entry name" value="T9SS_type_B"/>
</dbReference>
<dbReference type="EMBL" id="CAIJDO010000214">
    <property type="protein sequence ID" value="CAD0008174.1"/>
    <property type="molecule type" value="Genomic_DNA"/>
</dbReference>
<protein>
    <recommendedName>
        <fullName evidence="4">Ig-like domain-containing protein</fullName>
    </recommendedName>
</protein>
<accession>A0A6V6Z9Q0</accession>
<evidence type="ECO:0008006" key="4">
    <source>
        <dbReference type="Google" id="ProtNLM"/>
    </source>
</evidence>